<sequence>MEDVIFLSSRCVSKHEGSEFFHAANNIERESDSAGGRNSYCNRPNNHNVFEVQNEHQTNASNQKGENHKKHKVIETHRSTRCLTLQLETIAEEDEKQTKHSIERFSKRNLRKGSKLNPVLHGGDTSKTNERPIPSRNKPQNAELGFERTHAAQAQELQRRKSKARDLAAHNAILTTYLAAQKQMHEQASQSMQRLEAEVAATKLANHALERNNTNNSSIIKQLLRTKHELEAQVRQRDTQILALNARRTTKKHRVTKREAGGLKEALKQAEARIERLGEHYDGLHTKNLVMWGKLKGMAEAGGFGHRNSNYKKDLDALKAPALDELGDL</sequence>
<evidence type="ECO:0000313" key="2">
    <source>
        <dbReference type="Proteomes" id="UP001153331"/>
    </source>
</evidence>
<comment type="caution">
    <text evidence="1">The sequence shown here is derived from an EMBL/GenBank/DDBJ whole genome shotgun (WGS) entry which is preliminary data.</text>
</comment>
<organism evidence="1 2">
    <name type="scientific">Boeremia exigua</name>
    <dbReference type="NCBI Taxonomy" id="749465"/>
    <lineage>
        <taxon>Eukaryota</taxon>
        <taxon>Fungi</taxon>
        <taxon>Dikarya</taxon>
        <taxon>Ascomycota</taxon>
        <taxon>Pezizomycotina</taxon>
        <taxon>Dothideomycetes</taxon>
        <taxon>Pleosporomycetidae</taxon>
        <taxon>Pleosporales</taxon>
        <taxon>Pleosporineae</taxon>
        <taxon>Didymellaceae</taxon>
        <taxon>Boeremia</taxon>
    </lineage>
</organism>
<dbReference type="EMBL" id="JAPHNI010000063">
    <property type="protein sequence ID" value="KAJ8117178.1"/>
    <property type="molecule type" value="Genomic_DNA"/>
</dbReference>
<accession>A0ACC2IPY4</accession>
<name>A0ACC2IPY4_9PLEO</name>
<evidence type="ECO:0000313" key="1">
    <source>
        <dbReference type="EMBL" id="KAJ8117178.1"/>
    </source>
</evidence>
<dbReference type="Proteomes" id="UP001153331">
    <property type="component" value="Unassembled WGS sequence"/>
</dbReference>
<reference evidence="1" key="1">
    <citation type="submission" date="2022-11" db="EMBL/GenBank/DDBJ databases">
        <title>Genome Sequence of Boeremia exigua.</title>
        <authorList>
            <person name="Buettner E."/>
        </authorList>
    </citation>
    <scope>NUCLEOTIDE SEQUENCE</scope>
    <source>
        <strain evidence="1">CU02</strain>
    </source>
</reference>
<proteinExistence type="predicted"/>
<keyword evidence="2" id="KW-1185">Reference proteome</keyword>
<protein>
    <submittedName>
        <fullName evidence="1">Uncharacterized protein</fullName>
    </submittedName>
</protein>
<gene>
    <name evidence="1" type="ORF">OPT61_g1555</name>
</gene>